<keyword evidence="2" id="KW-1133">Transmembrane helix</keyword>
<accession>A0AAW9K871</accession>
<name>A0AAW9K871_CARML</name>
<evidence type="ECO:0000256" key="2">
    <source>
        <dbReference type="SAM" id="Phobius"/>
    </source>
</evidence>
<reference evidence="3" key="1">
    <citation type="submission" date="2023-08" db="EMBL/GenBank/DDBJ databases">
        <title>Genomic characterization of piscicolin 126 produced by Carnobacterium maltaromaticum CM22 strain isolated from salmon (Salmo salar).</title>
        <authorList>
            <person name="Gonzalez-Gragera E."/>
            <person name="Garcia-Lopez J.D."/>
            <person name="Teso-Perez C."/>
            <person name="Gimenez-Hernandez I."/>
            <person name="Peralta-Sanchez J.M."/>
            <person name="Valdivia E."/>
            <person name="Montalban-Lopez M."/>
            <person name="Martin-Platero A.M."/>
            <person name="Banos A."/>
            <person name="Martinez-Bueno M."/>
        </authorList>
    </citation>
    <scope>NUCLEOTIDE SEQUENCE</scope>
    <source>
        <strain evidence="3">CM22</strain>
    </source>
</reference>
<protein>
    <recommendedName>
        <fullName evidence="5">CAP-Gly protein</fullName>
    </recommendedName>
</protein>
<evidence type="ECO:0000313" key="4">
    <source>
        <dbReference type="Proteomes" id="UP001290462"/>
    </source>
</evidence>
<proteinExistence type="predicted"/>
<evidence type="ECO:0008006" key="5">
    <source>
        <dbReference type="Google" id="ProtNLM"/>
    </source>
</evidence>
<keyword evidence="2" id="KW-0812">Transmembrane</keyword>
<feature type="transmembrane region" description="Helical" evidence="2">
    <location>
        <begin position="316"/>
        <end position="340"/>
    </location>
</feature>
<gene>
    <name evidence="3" type="ORF">RAK27_13375</name>
</gene>
<feature type="transmembrane region" description="Helical" evidence="2">
    <location>
        <begin position="21"/>
        <end position="47"/>
    </location>
</feature>
<dbReference type="Proteomes" id="UP001290462">
    <property type="component" value="Unassembled WGS sequence"/>
</dbReference>
<dbReference type="AlphaFoldDB" id="A0AAW9K871"/>
<dbReference type="EMBL" id="JAVBVO010000003">
    <property type="protein sequence ID" value="MDZ5759647.1"/>
    <property type="molecule type" value="Genomic_DNA"/>
</dbReference>
<feature type="transmembrane region" description="Helical" evidence="2">
    <location>
        <begin position="67"/>
        <end position="90"/>
    </location>
</feature>
<dbReference type="RefSeq" id="WP_322809327.1">
    <property type="nucleotide sequence ID" value="NZ_JAVBVO010000003.1"/>
</dbReference>
<evidence type="ECO:0000256" key="1">
    <source>
        <dbReference type="SAM" id="Coils"/>
    </source>
</evidence>
<evidence type="ECO:0000313" key="3">
    <source>
        <dbReference type="EMBL" id="MDZ5759647.1"/>
    </source>
</evidence>
<organism evidence="3 4">
    <name type="scientific">Carnobacterium maltaromaticum</name>
    <name type="common">Carnobacterium piscicola</name>
    <dbReference type="NCBI Taxonomy" id="2751"/>
    <lineage>
        <taxon>Bacteria</taxon>
        <taxon>Bacillati</taxon>
        <taxon>Bacillota</taxon>
        <taxon>Bacilli</taxon>
        <taxon>Lactobacillales</taxon>
        <taxon>Carnobacteriaceae</taxon>
        <taxon>Carnobacterium</taxon>
    </lineage>
</organism>
<keyword evidence="2" id="KW-0472">Membrane</keyword>
<comment type="caution">
    <text evidence="3">The sequence shown here is derived from an EMBL/GenBank/DDBJ whole genome shotgun (WGS) entry which is preliminary data.</text>
</comment>
<feature type="transmembrane region" description="Helical" evidence="2">
    <location>
        <begin position="102"/>
        <end position="124"/>
    </location>
</feature>
<keyword evidence="1" id="KW-0175">Coiled coil</keyword>
<sequence length="349" mass="37109">MEKRKTGFRTYLTDGEAGINISWGSIFAGVITFLSIFITLSLIGSAIGFGTLKLTTDQPFEGVGTGLIIWSIIMLIISLMSAGFVAGIAARRIGLLHGFLTWATSMLLVVILVSFTAVGAFSAVGSLLGNVASGVGSGVQTIASGTGDVISKGIDKVSDEVGTVNTSELQDNIDKYLKDTDVPELQPDYLKDQLSQATDTIKDAGKEALKNPDDSDKIFETTAESLKEQAKTIGDSVDKDAIANAVAKNSDLSPEEAQQATDNIYNELQKASKETQEQIDTVRENLEETKADLKESIDDARKAADDAADATAKASIWGFVAMVLGMIITSLAGLWGSNLVKDPQREVKM</sequence>
<feature type="coiled-coil region" evidence="1">
    <location>
        <begin position="265"/>
        <end position="310"/>
    </location>
</feature>